<feature type="compositionally biased region" description="Basic and acidic residues" evidence="11">
    <location>
        <begin position="43"/>
        <end position="55"/>
    </location>
</feature>
<feature type="domain" description="ZP" evidence="13">
    <location>
        <begin position="666"/>
        <end position="918"/>
    </location>
</feature>
<evidence type="ECO:0000256" key="5">
    <source>
        <dbReference type="ARBA" id="ARBA00022692"/>
    </source>
</evidence>
<evidence type="ECO:0000259" key="13">
    <source>
        <dbReference type="PROSITE" id="PS51034"/>
    </source>
</evidence>
<feature type="compositionally biased region" description="Polar residues" evidence="11">
    <location>
        <begin position="379"/>
        <end position="388"/>
    </location>
</feature>
<organism evidence="14 15">
    <name type="scientific">Betta splendens</name>
    <name type="common">Siamese fighting fish</name>
    <dbReference type="NCBI Taxonomy" id="158456"/>
    <lineage>
        <taxon>Eukaryota</taxon>
        <taxon>Metazoa</taxon>
        <taxon>Chordata</taxon>
        <taxon>Craniata</taxon>
        <taxon>Vertebrata</taxon>
        <taxon>Euteleostomi</taxon>
        <taxon>Actinopterygii</taxon>
        <taxon>Neopterygii</taxon>
        <taxon>Teleostei</taxon>
        <taxon>Neoteleostei</taxon>
        <taxon>Acanthomorphata</taxon>
        <taxon>Anabantaria</taxon>
        <taxon>Anabantiformes</taxon>
        <taxon>Anabantoidei</taxon>
        <taxon>Osphronemidae</taxon>
        <taxon>Betta</taxon>
    </lineage>
</organism>
<dbReference type="InterPro" id="IPR042235">
    <property type="entry name" value="ZP-C_dom"/>
</dbReference>
<gene>
    <name evidence="15" type="primary">LOC114860149</name>
</gene>
<evidence type="ECO:0000256" key="11">
    <source>
        <dbReference type="SAM" id="MobiDB-lite"/>
    </source>
</evidence>
<name>A0A6P7N920_BETSP</name>
<dbReference type="GO" id="GO:0035805">
    <property type="term" value="C:egg coat"/>
    <property type="evidence" value="ECO:0007669"/>
    <property type="project" value="UniProtKB-SubCell"/>
</dbReference>
<keyword evidence="2" id="KW-1003">Cell membrane</keyword>
<feature type="region of interest" description="Disordered" evidence="11">
    <location>
        <begin position="30"/>
        <end position="92"/>
    </location>
</feature>
<evidence type="ECO:0000256" key="7">
    <source>
        <dbReference type="ARBA" id="ARBA00023136"/>
    </source>
</evidence>
<feature type="compositionally biased region" description="Low complexity" evidence="11">
    <location>
        <begin position="366"/>
        <end position="378"/>
    </location>
</feature>
<dbReference type="Proteomes" id="UP000515150">
    <property type="component" value="Chromosome 8"/>
</dbReference>
<keyword evidence="6" id="KW-1133">Transmembrane helix</keyword>
<proteinExistence type="predicted"/>
<keyword evidence="9" id="KW-0278">Fertilization</keyword>
<dbReference type="RefSeq" id="XP_029014354.1">
    <property type="nucleotide sequence ID" value="XM_029158521.3"/>
</dbReference>
<evidence type="ECO:0000256" key="9">
    <source>
        <dbReference type="ARBA" id="ARBA00023279"/>
    </source>
</evidence>
<evidence type="ECO:0000256" key="2">
    <source>
        <dbReference type="ARBA" id="ARBA00022475"/>
    </source>
</evidence>
<dbReference type="PROSITE" id="PS51034">
    <property type="entry name" value="ZP_2"/>
    <property type="match status" value="1"/>
</dbReference>
<dbReference type="GO" id="GO:0035804">
    <property type="term" value="F:structural constituent of egg coat"/>
    <property type="evidence" value="ECO:0007669"/>
    <property type="project" value="TreeGrafter"/>
</dbReference>
<protein>
    <submittedName>
        <fullName evidence="15">Uncharacterized protein LOC114860149</fullName>
    </submittedName>
</protein>
<sequence>MCSKENEFCFFFIYIITVISLPASWCEAPPPNQNSHLAPRSRRHEEGGHPPDFHRLRTGLGTQTEPSVRGGPEPTALKGGADPSLDPAQEDCGRAEVQRVVHGTFYVTAQLDAGSDPGPIRDQQSWRRLQPVVECGDDAMTLTVRRRHAEQLQLDRVNGSSVPLARLPPPCGFSVQTTATQLRLRVRYDGCHVTQQGERHLLPLLWRGSSMTASCPAAGPRPVDPSLSALCCSSGFVVAMQGPSAEALMVNVKGRLAPVELLAAQCGFAVERRRADVVVTAPFAACGVTVKGGKHSLSLHRAEDAFTLSCPVSPAHGLSKVRAPLIRLSPHGSRELSRSWAPPFYLAPLYYPHPTQHYGPGPQERAAPASDPDSWDPPQTNDRPSRLTSAADERKGPSLVHPGLQLRPEPPPPQPPGQAFNPYYYFYHHPKIPRPGPGPDAAEHLPLIGSEKLELQDWDVASDQLPHPAFGPPLPPPSPPSFHHLPFFASSGSVRPDVETNAFPAEDHDKPYIHYLHDTRTAKKRQLFPEDDVTAAPDDGSRSAPPASRSSGLQPPHSHYFSPFYVHGPAAAERRLPPVNPDGATGPAERYPHPEAAAEPRPASVTDSGDAPPHGFYSAPPPHGRSVHPRGQKGRLEANAPSAPSCHSPHLHCARSLGCCSYHVRDCTLGQHLVLVLPDCLLSPALAAPLNASCALQKLTSDPGLYAAPLLGCGVGKHVFGDTVVYLVEVRGFQAHPLVYASPVRLLVECRSSPGSQAEVRLHVLDPLPPALVAVQLRVTSDPSFSRFHPEARLPLSRLRGRPLYLEVSLLDPPDPRLVLLVHSCLAHTLFFSWMPIYDGCSSRADSQLLPVPDPNSHRVRRIAVSSFMSPPPESPPSSTGGSSPPDDPQIYFLCLTEVCSSSDEDCTIRCGNGPNSRQ</sequence>
<dbReference type="GO" id="GO:0060468">
    <property type="term" value="P:prevention of polyspermy"/>
    <property type="evidence" value="ECO:0007669"/>
    <property type="project" value="TreeGrafter"/>
</dbReference>
<feature type="signal peptide" evidence="12">
    <location>
        <begin position="1"/>
        <end position="28"/>
    </location>
</feature>
<keyword evidence="8" id="KW-1015">Disulfide bond</keyword>
<keyword evidence="14" id="KW-1185">Reference proteome</keyword>
<dbReference type="InParanoid" id="A0A6P7N920"/>
<keyword evidence="3" id="KW-0272">Extracellular matrix</keyword>
<feature type="region of interest" description="Disordered" evidence="11">
    <location>
        <begin position="867"/>
        <end position="890"/>
    </location>
</feature>
<dbReference type="KEGG" id="bspl:114860149"/>
<dbReference type="Gene3D" id="2.60.40.4100">
    <property type="entry name" value="Zona pellucida, ZP-C domain"/>
    <property type="match status" value="1"/>
</dbReference>
<keyword evidence="4" id="KW-0165">Cleavage on pair of basic residues</keyword>
<dbReference type="SMART" id="SM00241">
    <property type="entry name" value="ZP"/>
    <property type="match status" value="1"/>
</dbReference>
<feature type="chain" id="PRO_5027739344" evidence="12">
    <location>
        <begin position="29"/>
        <end position="919"/>
    </location>
</feature>
<dbReference type="PANTHER" id="PTHR23343">
    <property type="entry name" value="ZONA PELLUCIDA SPERM-BINDING PROTEIN"/>
    <property type="match status" value="1"/>
</dbReference>
<dbReference type="InterPro" id="IPR001507">
    <property type="entry name" value="ZP_dom"/>
</dbReference>
<dbReference type="Pfam" id="PF00100">
    <property type="entry name" value="Zona_pellucida"/>
    <property type="match status" value="1"/>
</dbReference>
<keyword evidence="7" id="KW-0472">Membrane</keyword>
<evidence type="ECO:0000256" key="10">
    <source>
        <dbReference type="ARBA" id="ARBA00024183"/>
    </source>
</evidence>
<dbReference type="GeneID" id="114860149"/>
<evidence type="ECO:0000313" key="14">
    <source>
        <dbReference type="Proteomes" id="UP000515150"/>
    </source>
</evidence>
<reference evidence="15" key="1">
    <citation type="submission" date="2025-08" db="UniProtKB">
        <authorList>
            <consortium name="RefSeq"/>
        </authorList>
    </citation>
    <scope>IDENTIFICATION</scope>
</reference>
<evidence type="ECO:0000256" key="3">
    <source>
        <dbReference type="ARBA" id="ARBA00022530"/>
    </source>
</evidence>
<accession>A0A6P7N920</accession>
<keyword evidence="3" id="KW-0964">Secreted</keyword>
<dbReference type="InterPro" id="IPR051148">
    <property type="entry name" value="Zona_Pellucida_Domain_gp"/>
</dbReference>
<dbReference type="GO" id="GO:0007339">
    <property type="term" value="P:binding of sperm to zona pellucida"/>
    <property type="evidence" value="ECO:0007669"/>
    <property type="project" value="TreeGrafter"/>
</dbReference>
<dbReference type="PANTHER" id="PTHR23343:SF117">
    <property type="entry name" value="ZONA PELLUCIDA SPERM-BINDING PROTEIN 4-LIKE ISOFORM X1"/>
    <property type="match status" value="1"/>
</dbReference>
<feature type="region of interest" description="Disordered" evidence="11">
    <location>
        <begin position="356"/>
        <end position="420"/>
    </location>
</feature>
<keyword evidence="12" id="KW-0732">Signal</keyword>
<dbReference type="OrthoDB" id="8889443at2759"/>
<dbReference type="InterPro" id="IPR055355">
    <property type="entry name" value="ZP-C"/>
</dbReference>
<evidence type="ECO:0000256" key="4">
    <source>
        <dbReference type="ARBA" id="ARBA00022685"/>
    </source>
</evidence>
<feature type="region of interest" description="Disordered" evidence="11">
    <location>
        <begin position="523"/>
        <end position="641"/>
    </location>
</feature>
<evidence type="ECO:0000256" key="8">
    <source>
        <dbReference type="ARBA" id="ARBA00023157"/>
    </source>
</evidence>
<evidence type="ECO:0000256" key="6">
    <source>
        <dbReference type="ARBA" id="ARBA00022989"/>
    </source>
</evidence>
<feature type="compositionally biased region" description="Low complexity" evidence="11">
    <location>
        <begin position="542"/>
        <end position="552"/>
    </location>
</feature>
<evidence type="ECO:0000256" key="12">
    <source>
        <dbReference type="SAM" id="SignalP"/>
    </source>
</evidence>
<evidence type="ECO:0000313" key="15">
    <source>
        <dbReference type="RefSeq" id="XP_029014354.1"/>
    </source>
</evidence>
<dbReference type="AlphaFoldDB" id="A0A6P7N920"/>
<keyword evidence="5" id="KW-0812">Transmembrane</keyword>
<comment type="subcellular location">
    <subcellularLocation>
        <location evidence="1">Cell membrane</location>
        <topology evidence="1">Single-pass type I membrane protein</topology>
    </subcellularLocation>
    <subcellularLocation>
        <location evidence="10">Zona pellucida</location>
    </subcellularLocation>
</comment>
<evidence type="ECO:0000256" key="1">
    <source>
        <dbReference type="ARBA" id="ARBA00004251"/>
    </source>
</evidence>
<dbReference type="GO" id="GO:0005886">
    <property type="term" value="C:plasma membrane"/>
    <property type="evidence" value="ECO:0007669"/>
    <property type="project" value="UniProtKB-SubCell"/>
</dbReference>
<dbReference type="GO" id="GO:0032190">
    <property type="term" value="F:acrosin binding"/>
    <property type="evidence" value="ECO:0007669"/>
    <property type="project" value="TreeGrafter"/>
</dbReference>